<organism evidence="1 2">
    <name type="scientific">Favolaschia claudopus</name>
    <dbReference type="NCBI Taxonomy" id="2862362"/>
    <lineage>
        <taxon>Eukaryota</taxon>
        <taxon>Fungi</taxon>
        <taxon>Dikarya</taxon>
        <taxon>Basidiomycota</taxon>
        <taxon>Agaricomycotina</taxon>
        <taxon>Agaricomycetes</taxon>
        <taxon>Agaricomycetidae</taxon>
        <taxon>Agaricales</taxon>
        <taxon>Marasmiineae</taxon>
        <taxon>Mycenaceae</taxon>
        <taxon>Favolaschia</taxon>
    </lineage>
</organism>
<accession>A0AAW0BT20</accession>
<sequence>MELETDSPEAFTDLRDIFSASGTTLNVWGGIGGQGGRGGQDGGTGGNGEGTTFNVSRAERLIVHVNDRRASKNSRTLDSAGNSAPPEFSICDINLQREVHLTDSRVCFRRRKRDVVRRYHAAEVNDRKDMTVVVYEGADAEEEFKKDVARSMKFRHPSFLQLYGTVHSGNNYASIFYDVLLPWRDIKSNYRQSPMVFCYMFAYVTNEFDDVSAYFQRRFGSGLYGTGIDYTLFLRPSSGRLCIDLGGSDISNVYIGHHYRRSNNSTVSPNRRSMLEGLYHTTEYHNLGNPVVIAPMLDIDDCVNLAWYLSPTVGSADPHITESGWKRFAVSELIGRESGPEGKFELYLRAELQGSDLWLSQANHVLNWLGVFSNADNYVLLYAIRFVVELEPQSARPTDWYSLDGFLFLCPLESFRVGPASLKCPDCEVGYWSLDPLGVDRLSGEQTSELGFPTITISLMEGFGLTWGDTIYAGLRQFHQGKGFDPDSQDLARYLGYPLYELYSDYDDSMNVDDGDFGAHIEEVSSTDTDQPMDVD</sequence>
<gene>
    <name evidence="1" type="ORF">R3P38DRAFT_890283</name>
</gene>
<dbReference type="AlphaFoldDB" id="A0AAW0BT20"/>
<evidence type="ECO:0000313" key="1">
    <source>
        <dbReference type="EMBL" id="KAK7029952.1"/>
    </source>
</evidence>
<evidence type="ECO:0000313" key="2">
    <source>
        <dbReference type="Proteomes" id="UP001362999"/>
    </source>
</evidence>
<dbReference type="Proteomes" id="UP001362999">
    <property type="component" value="Unassembled WGS sequence"/>
</dbReference>
<protein>
    <submittedName>
        <fullName evidence="1">Uncharacterized protein</fullName>
    </submittedName>
</protein>
<reference evidence="1 2" key="1">
    <citation type="journal article" date="2024" name="J Genomics">
        <title>Draft genome sequencing and assembly of Favolaschia claudopus CIRM-BRFM 2984 isolated from oak limbs.</title>
        <authorList>
            <person name="Navarro D."/>
            <person name="Drula E."/>
            <person name="Chaduli D."/>
            <person name="Cazenave R."/>
            <person name="Ahrendt S."/>
            <person name="Wang J."/>
            <person name="Lipzen A."/>
            <person name="Daum C."/>
            <person name="Barry K."/>
            <person name="Grigoriev I.V."/>
            <person name="Favel A."/>
            <person name="Rosso M.N."/>
            <person name="Martin F."/>
        </authorList>
    </citation>
    <scope>NUCLEOTIDE SEQUENCE [LARGE SCALE GENOMIC DNA]</scope>
    <source>
        <strain evidence="1 2">CIRM-BRFM 2984</strain>
    </source>
</reference>
<proteinExistence type="predicted"/>
<name>A0AAW0BT20_9AGAR</name>
<keyword evidence="2" id="KW-1185">Reference proteome</keyword>
<comment type="caution">
    <text evidence="1">The sequence shown here is derived from an EMBL/GenBank/DDBJ whole genome shotgun (WGS) entry which is preliminary data.</text>
</comment>
<dbReference type="EMBL" id="JAWWNJ010000026">
    <property type="protein sequence ID" value="KAK7029952.1"/>
    <property type="molecule type" value="Genomic_DNA"/>
</dbReference>